<dbReference type="Pfam" id="PF05910">
    <property type="entry name" value="DUF868"/>
    <property type="match status" value="1"/>
</dbReference>
<protein>
    <submittedName>
        <fullName evidence="1">Uncharacterized protein</fullName>
    </submittedName>
</protein>
<gene>
    <name evidence="1" type="ORF">Nepgr_000607</name>
</gene>
<dbReference type="EMBL" id="BSYO01000001">
    <property type="protein sequence ID" value="GMG98767.1"/>
    <property type="molecule type" value="Genomic_DNA"/>
</dbReference>
<proteinExistence type="predicted"/>
<dbReference type="PANTHER" id="PTHR31972:SF2">
    <property type="entry name" value="DUF868 FAMILY PROTEIN (DUF868)"/>
    <property type="match status" value="1"/>
</dbReference>
<evidence type="ECO:0000313" key="1">
    <source>
        <dbReference type="EMBL" id="GMG98767.1"/>
    </source>
</evidence>
<sequence length="312" mass="34908">MAYDQNLARAQSRRAPAARVVEETIPIKNAAGTVTNVYQACIAGFWRNVAVQWSKNLMNISLSITVEGPEGESSQTCKIEIKPWQFWSKKGYKPFEIDVGCHPTTEESSHQLEIFWDLRSAKFSGSPEPCSEYYVALASDEEITLLLGDYKKKAYKRTKKRPALVDAVQSLKKEVVYAKKSFSTRARFADGRGEHDIVVESSTAGPRDPEMWISVDGIVLVHVKNLQWKFRGNDTMTVNKQPIQVFWDVHAWLFSAPGSGYGLFIFKPESASESGKDASGRGSDGSGSLFYSATSQARPPRFCLFLNAWKIE</sequence>
<accession>A0AAD3P3Q7</accession>
<dbReference type="AlphaFoldDB" id="A0AAD3P3Q7"/>
<reference evidence="1" key="1">
    <citation type="submission" date="2023-05" db="EMBL/GenBank/DDBJ databases">
        <title>Nepenthes gracilis genome sequencing.</title>
        <authorList>
            <person name="Fukushima K."/>
        </authorList>
    </citation>
    <scope>NUCLEOTIDE SEQUENCE</scope>
    <source>
        <strain evidence="1">SING2019-196</strain>
    </source>
</reference>
<evidence type="ECO:0000313" key="2">
    <source>
        <dbReference type="Proteomes" id="UP001279734"/>
    </source>
</evidence>
<dbReference type="PANTHER" id="PTHR31972">
    <property type="entry name" value="EXPRESSED PROTEIN"/>
    <property type="match status" value="1"/>
</dbReference>
<name>A0AAD3P3Q7_NEPGR</name>
<organism evidence="1 2">
    <name type="scientific">Nepenthes gracilis</name>
    <name type="common">Slender pitcher plant</name>
    <dbReference type="NCBI Taxonomy" id="150966"/>
    <lineage>
        <taxon>Eukaryota</taxon>
        <taxon>Viridiplantae</taxon>
        <taxon>Streptophyta</taxon>
        <taxon>Embryophyta</taxon>
        <taxon>Tracheophyta</taxon>
        <taxon>Spermatophyta</taxon>
        <taxon>Magnoliopsida</taxon>
        <taxon>eudicotyledons</taxon>
        <taxon>Gunneridae</taxon>
        <taxon>Pentapetalae</taxon>
        <taxon>Caryophyllales</taxon>
        <taxon>Nepenthaceae</taxon>
        <taxon>Nepenthes</taxon>
    </lineage>
</organism>
<dbReference type="Proteomes" id="UP001279734">
    <property type="component" value="Unassembled WGS sequence"/>
</dbReference>
<keyword evidence="2" id="KW-1185">Reference proteome</keyword>
<comment type="caution">
    <text evidence="1">The sequence shown here is derived from an EMBL/GenBank/DDBJ whole genome shotgun (WGS) entry which is preliminary data.</text>
</comment>
<dbReference type="InterPro" id="IPR008586">
    <property type="entry name" value="DUF868_pln"/>
</dbReference>